<protein>
    <submittedName>
        <fullName evidence="2">Acetyltransferase/esterase</fullName>
    </submittedName>
</protein>
<dbReference type="Pfam" id="PF00561">
    <property type="entry name" value="Abhydrolase_1"/>
    <property type="match status" value="1"/>
</dbReference>
<dbReference type="PANTHER" id="PTHR43798:SF33">
    <property type="entry name" value="HYDROLASE, PUTATIVE (AFU_ORTHOLOGUE AFUA_2G14860)-RELATED"/>
    <property type="match status" value="1"/>
</dbReference>
<dbReference type="GO" id="GO:0016020">
    <property type="term" value="C:membrane"/>
    <property type="evidence" value="ECO:0007669"/>
    <property type="project" value="TreeGrafter"/>
</dbReference>
<evidence type="ECO:0000313" key="3">
    <source>
        <dbReference type="Proteomes" id="UP000799750"/>
    </source>
</evidence>
<name>A0A6A6QR29_9PEZI</name>
<dbReference type="GO" id="GO:0016740">
    <property type="term" value="F:transferase activity"/>
    <property type="evidence" value="ECO:0007669"/>
    <property type="project" value="UniProtKB-KW"/>
</dbReference>
<sequence length="284" mass="31265">MDFNSLKKGTTTNESCPLHFWSTGTGPLLLFIPGGAGYASQFFPLLTHLTPHYTAASFDRRQHHLSQPSGPFKHFNPVQQCRDIIAIAAALGFAKFSVFGNSLGGVLALQLAASYPDVLDRVIVHEAPTMALLPRDEMNDEIDYCFQVQGIRVTEGVEAAMAFFAKKLVGYEGLEVVDPIVQSGFRVQDQLMFLEFEYIVATIYCPDMLKIREAGVRVAVASGLGSGEAAYVRTGVEQARILGCERFRVPGNHTWWSFEPEEFAGHVLKIMDSLKDGKGEVEGQ</sequence>
<dbReference type="OrthoDB" id="8119704at2759"/>
<evidence type="ECO:0000313" key="2">
    <source>
        <dbReference type="EMBL" id="KAF2494616.1"/>
    </source>
</evidence>
<keyword evidence="3" id="KW-1185">Reference proteome</keyword>
<dbReference type="SUPFAM" id="SSF53474">
    <property type="entry name" value="alpha/beta-Hydrolases"/>
    <property type="match status" value="1"/>
</dbReference>
<dbReference type="InterPro" id="IPR050266">
    <property type="entry name" value="AB_hydrolase_sf"/>
</dbReference>
<accession>A0A6A6QR29</accession>
<dbReference type="InterPro" id="IPR029058">
    <property type="entry name" value="AB_hydrolase_fold"/>
</dbReference>
<dbReference type="Gene3D" id="3.40.50.1820">
    <property type="entry name" value="alpha/beta hydrolase"/>
    <property type="match status" value="1"/>
</dbReference>
<organism evidence="2 3">
    <name type="scientific">Lophium mytilinum</name>
    <dbReference type="NCBI Taxonomy" id="390894"/>
    <lineage>
        <taxon>Eukaryota</taxon>
        <taxon>Fungi</taxon>
        <taxon>Dikarya</taxon>
        <taxon>Ascomycota</taxon>
        <taxon>Pezizomycotina</taxon>
        <taxon>Dothideomycetes</taxon>
        <taxon>Pleosporomycetidae</taxon>
        <taxon>Mytilinidiales</taxon>
        <taxon>Mytilinidiaceae</taxon>
        <taxon>Lophium</taxon>
    </lineage>
</organism>
<keyword evidence="2" id="KW-0808">Transferase</keyword>
<feature type="domain" description="AB hydrolase-1" evidence="1">
    <location>
        <begin position="27"/>
        <end position="134"/>
    </location>
</feature>
<evidence type="ECO:0000259" key="1">
    <source>
        <dbReference type="Pfam" id="PF00561"/>
    </source>
</evidence>
<dbReference type="InterPro" id="IPR000073">
    <property type="entry name" value="AB_hydrolase_1"/>
</dbReference>
<gene>
    <name evidence="2" type="ORF">BU16DRAFT_511111</name>
</gene>
<dbReference type="Proteomes" id="UP000799750">
    <property type="component" value="Unassembled WGS sequence"/>
</dbReference>
<reference evidence="2" key="1">
    <citation type="journal article" date="2020" name="Stud. Mycol.">
        <title>101 Dothideomycetes genomes: a test case for predicting lifestyles and emergence of pathogens.</title>
        <authorList>
            <person name="Haridas S."/>
            <person name="Albert R."/>
            <person name="Binder M."/>
            <person name="Bloem J."/>
            <person name="Labutti K."/>
            <person name="Salamov A."/>
            <person name="Andreopoulos B."/>
            <person name="Baker S."/>
            <person name="Barry K."/>
            <person name="Bills G."/>
            <person name="Bluhm B."/>
            <person name="Cannon C."/>
            <person name="Castanera R."/>
            <person name="Culley D."/>
            <person name="Daum C."/>
            <person name="Ezra D."/>
            <person name="Gonzalez J."/>
            <person name="Henrissat B."/>
            <person name="Kuo A."/>
            <person name="Liang C."/>
            <person name="Lipzen A."/>
            <person name="Lutzoni F."/>
            <person name="Magnuson J."/>
            <person name="Mondo S."/>
            <person name="Nolan M."/>
            <person name="Ohm R."/>
            <person name="Pangilinan J."/>
            <person name="Park H.-J."/>
            <person name="Ramirez L."/>
            <person name="Alfaro M."/>
            <person name="Sun H."/>
            <person name="Tritt A."/>
            <person name="Yoshinaga Y."/>
            <person name="Zwiers L.-H."/>
            <person name="Turgeon B."/>
            <person name="Goodwin S."/>
            <person name="Spatafora J."/>
            <person name="Crous P."/>
            <person name="Grigoriev I."/>
        </authorList>
    </citation>
    <scope>NUCLEOTIDE SEQUENCE</scope>
    <source>
        <strain evidence="2">CBS 269.34</strain>
    </source>
</reference>
<dbReference type="EMBL" id="MU004190">
    <property type="protein sequence ID" value="KAF2494616.1"/>
    <property type="molecule type" value="Genomic_DNA"/>
</dbReference>
<dbReference type="PANTHER" id="PTHR43798">
    <property type="entry name" value="MONOACYLGLYCEROL LIPASE"/>
    <property type="match status" value="1"/>
</dbReference>
<proteinExistence type="predicted"/>
<dbReference type="AlphaFoldDB" id="A0A6A6QR29"/>